<organism evidence="2 3">
    <name type="scientific">Podarcis lilfordi</name>
    <name type="common">Lilford's wall lizard</name>
    <dbReference type="NCBI Taxonomy" id="74358"/>
    <lineage>
        <taxon>Eukaryota</taxon>
        <taxon>Metazoa</taxon>
        <taxon>Chordata</taxon>
        <taxon>Craniata</taxon>
        <taxon>Vertebrata</taxon>
        <taxon>Euteleostomi</taxon>
        <taxon>Lepidosauria</taxon>
        <taxon>Squamata</taxon>
        <taxon>Bifurcata</taxon>
        <taxon>Unidentata</taxon>
        <taxon>Episquamata</taxon>
        <taxon>Laterata</taxon>
        <taxon>Lacertibaenia</taxon>
        <taxon>Lacertidae</taxon>
        <taxon>Podarcis</taxon>
    </lineage>
</organism>
<sequence length="80" mass="8618">VARRQGLSGVLILGEGKEPSRSFEARPGEDLRTRGDHRSPQVPERAAEPDGLEDPASLSSSLLQLHFVIPISESGKLRGC</sequence>
<keyword evidence="3" id="KW-1185">Reference proteome</keyword>
<dbReference type="EMBL" id="OX395126">
    <property type="protein sequence ID" value="CAI5763368.1"/>
    <property type="molecule type" value="Genomic_DNA"/>
</dbReference>
<accession>A0AA35JRG0</accession>
<proteinExistence type="predicted"/>
<evidence type="ECO:0000256" key="1">
    <source>
        <dbReference type="SAM" id="MobiDB-lite"/>
    </source>
</evidence>
<dbReference type="AlphaFoldDB" id="A0AA35JRG0"/>
<gene>
    <name evidence="2" type="ORF">PODLI_1B031492</name>
</gene>
<feature type="compositionally biased region" description="Basic and acidic residues" evidence="1">
    <location>
        <begin position="15"/>
        <end position="39"/>
    </location>
</feature>
<reference evidence="2" key="1">
    <citation type="submission" date="2022-12" db="EMBL/GenBank/DDBJ databases">
        <authorList>
            <person name="Alioto T."/>
            <person name="Alioto T."/>
            <person name="Gomez Garrido J."/>
        </authorList>
    </citation>
    <scope>NUCLEOTIDE SEQUENCE</scope>
</reference>
<evidence type="ECO:0000313" key="2">
    <source>
        <dbReference type="EMBL" id="CAI5763368.1"/>
    </source>
</evidence>
<feature type="non-terminal residue" evidence="2">
    <location>
        <position position="1"/>
    </location>
</feature>
<protein>
    <submittedName>
        <fullName evidence="2">Uncharacterized protein</fullName>
    </submittedName>
</protein>
<evidence type="ECO:0000313" key="3">
    <source>
        <dbReference type="Proteomes" id="UP001178461"/>
    </source>
</evidence>
<name>A0AA35JRG0_9SAUR</name>
<feature type="region of interest" description="Disordered" evidence="1">
    <location>
        <begin position="1"/>
        <end position="57"/>
    </location>
</feature>
<dbReference type="Proteomes" id="UP001178461">
    <property type="component" value="Chromosome 1"/>
</dbReference>